<evidence type="ECO:0000259" key="3">
    <source>
        <dbReference type="Pfam" id="PF02481"/>
    </source>
</evidence>
<evidence type="ECO:0000313" key="4">
    <source>
        <dbReference type="EMBL" id="GIQ65282.1"/>
    </source>
</evidence>
<evidence type="ECO:0000256" key="2">
    <source>
        <dbReference type="SAM" id="MobiDB-lite"/>
    </source>
</evidence>
<dbReference type="PANTHER" id="PTHR43022">
    <property type="entry name" value="PROTEIN SMF"/>
    <property type="match status" value="1"/>
</dbReference>
<dbReference type="InterPro" id="IPR036388">
    <property type="entry name" value="WH-like_DNA-bd_sf"/>
</dbReference>
<proteinExistence type="inferred from homology"/>
<organism evidence="4 5">
    <name type="scientific">Paenibacillus cisolokensis</name>
    <dbReference type="NCBI Taxonomy" id="1658519"/>
    <lineage>
        <taxon>Bacteria</taxon>
        <taxon>Bacillati</taxon>
        <taxon>Bacillota</taxon>
        <taxon>Bacilli</taxon>
        <taxon>Bacillales</taxon>
        <taxon>Paenibacillaceae</taxon>
        <taxon>Paenibacillus</taxon>
    </lineage>
</organism>
<feature type="domain" description="Smf/DprA SLOG" evidence="3">
    <location>
        <begin position="82"/>
        <end position="288"/>
    </location>
</feature>
<dbReference type="NCBIfam" id="TIGR00732">
    <property type="entry name" value="dprA"/>
    <property type="match status" value="1"/>
</dbReference>
<sequence length="391" mass="42025">MMNQSVQSRVLVTLHETPGIGWRTIRKAADAGDWSAYPGYRPDEWMAIGFSSDQARAAAEAFGSGAVGRTDETCRRLGIRRITRFDGEYPRLLREIPQPPWVLYAIGDTALLRRPAIAVVGTRVPTVYGRHTAARLAGELAAIGLTVVSGMAKGIDSLAHEAALAARGGTIAVLGTPVDTVYPKQNAALYRRIAEQGLLLSEYPPGTPTHPGLFPQRNRIIAGLSAGTLVVEAAKNSGSLITADMALDMGRGIYAVPGPVHSPKSEGTNGLIRDGRALLVGNASDIVVDCAVLIAAYDDDEQPLIRTRRTAETKPDRPSSRDGRLADGERHVLRLLREKARSANELHALTGYPFGLLHAILINLTVKHKIQLQPGSLYTSLCHSGSREEDA</sequence>
<feature type="region of interest" description="Disordered" evidence="2">
    <location>
        <begin position="307"/>
        <end position="326"/>
    </location>
</feature>
<accession>A0ABQ4NAP6</accession>
<evidence type="ECO:0000256" key="1">
    <source>
        <dbReference type="ARBA" id="ARBA00006525"/>
    </source>
</evidence>
<comment type="similarity">
    <text evidence="1">Belongs to the DprA/Smf family.</text>
</comment>
<dbReference type="EMBL" id="BOVJ01000127">
    <property type="protein sequence ID" value="GIQ65282.1"/>
    <property type="molecule type" value="Genomic_DNA"/>
</dbReference>
<keyword evidence="5" id="KW-1185">Reference proteome</keyword>
<dbReference type="PANTHER" id="PTHR43022:SF1">
    <property type="entry name" value="PROTEIN SMF"/>
    <property type="match status" value="1"/>
</dbReference>
<dbReference type="InterPro" id="IPR057666">
    <property type="entry name" value="DrpA_SLOG"/>
</dbReference>
<dbReference type="InterPro" id="IPR003488">
    <property type="entry name" value="DprA"/>
</dbReference>
<reference evidence="4 5" key="1">
    <citation type="submission" date="2021-04" db="EMBL/GenBank/DDBJ databases">
        <title>Draft genome sequence of Paenibacillus cisolokensis, LC2-13A.</title>
        <authorList>
            <person name="Uke A."/>
            <person name="Chhe C."/>
            <person name="Baramee S."/>
            <person name="Kosugi A."/>
        </authorList>
    </citation>
    <scope>NUCLEOTIDE SEQUENCE [LARGE SCALE GENOMIC DNA]</scope>
    <source>
        <strain evidence="4 5">LC2-13A</strain>
    </source>
</reference>
<dbReference type="Proteomes" id="UP000680304">
    <property type="component" value="Unassembled WGS sequence"/>
</dbReference>
<feature type="compositionally biased region" description="Basic and acidic residues" evidence="2">
    <location>
        <begin position="309"/>
        <end position="326"/>
    </location>
</feature>
<dbReference type="SUPFAM" id="SSF102405">
    <property type="entry name" value="MCP/YpsA-like"/>
    <property type="match status" value="1"/>
</dbReference>
<comment type="caution">
    <text evidence="4">The sequence shown here is derived from an EMBL/GenBank/DDBJ whole genome shotgun (WGS) entry which is preliminary data.</text>
</comment>
<dbReference type="Pfam" id="PF02481">
    <property type="entry name" value="DNA_processg_A"/>
    <property type="match status" value="1"/>
</dbReference>
<dbReference type="RefSeq" id="WP_244863595.1">
    <property type="nucleotide sequence ID" value="NZ_BOVJ01000127.1"/>
</dbReference>
<dbReference type="Gene3D" id="1.10.10.10">
    <property type="entry name" value="Winged helix-like DNA-binding domain superfamily/Winged helix DNA-binding domain"/>
    <property type="match status" value="1"/>
</dbReference>
<dbReference type="Gene3D" id="3.40.50.450">
    <property type="match status" value="1"/>
</dbReference>
<protein>
    <submittedName>
        <fullName evidence="4">DNA polymerase</fullName>
    </submittedName>
</protein>
<evidence type="ECO:0000313" key="5">
    <source>
        <dbReference type="Proteomes" id="UP000680304"/>
    </source>
</evidence>
<name>A0ABQ4NAP6_9BACL</name>
<gene>
    <name evidence="4" type="primary">dprA</name>
    <name evidence="4" type="ORF">PACILC2_38500</name>
</gene>